<dbReference type="RefSeq" id="WP_212007422.1">
    <property type="nucleotide sequence ID" value="NZ_JAAFYZ010000006.1"/>
</dbReference>
<name>A0ABS5KJS9_9ACTN</name>
<dbReference type="Gene3D" id="3.90.1140.10">
    <property type="entry name" value="Cyclic phosphodiesterase"/>
    <property type="match status" value="1"/>
</dbReference>
<dbReference type="Proteomes" id="UP000730482">
    <property type="component" value="Unassembled WGS sequence"/>
</dbReference>
<dbReference type="GO" id="GO:0016874">
    <property type="term" value="F:ligase activity"/>
    <property type="evidence" value="ECO:0007669"/>
    <property type="project" value="UniProtKB-KW"/>
</dbReference>
<keyword evidence="1" id="KW-0436">Ligase</keyword>
<dbReference type="InterPro" id="IPR050580">
    <property type="entry name" value="2H_phosphoesterase_YjcG-like"/>
</dbReference>
<dbReference type="SUPFAM" id="SSF55144">
    <property type="entry name" value="LigT-like"/>
    <property type="match status" value="1"/>
</dbReference>
<comment type="caution">
    <text evidence="1">The sequence shown here is derived from an EMBL/GenBank/DDBJ whole genome shotgun (WGS) entry which is preliminary data.</text>
</comment>
<keyword evidence="2" id="KW-1185">Reference proteome</keyword>
<evidence type="ECO:0000313" key="2">
    <source>
        <dbReference type="Proteomes" id="UP000730482"/>
    </source>
</evidence>
<gene>
    <name evidence="1" type="ORF">KGQ19_02665</name>
</gene>
<proteinExistence type="predicted"/>
<dbReference type="PANTHER" id="PTHR40037:SF1">
    <property type="entry name" value="PHOSPHOESTERASE SAOUHSC_00951-RELATED"/>
    <property type="match status" value="1"/>
</dbReference>
<accession>A0ABS5KJS9</accession>
<dbReference type="Pfam" id="PF13563">
    <property type="entry name" value="2_5_RNA_ligase2"/>
    <property type="match status" value="1"/>
</dbReference>
<sequence>MGGVPDPLEATFAGVNPFAAAHGVDTVTIGVAVPIPEPFGSELQKWRESFHDPMALAIPTHVTLLPPTEVEREDLPGIEDHLAKAATVGQPFSMLLQGTDTFRPISPVTFVRVAQGGEQCATTEALVRSGVLAREARFPYHPHVTVAHELPDAMLARAQDVLAGYEARFPVTGFALYLHGDDGVWRVRRLFPYGG</sequence>
<reference evidence="1 2" key="1">
    <citation type="submission" date="2020-02" db="EMBL/GenBank/DDBJ databases">
        <title>Acidophilic actinobacteria isolated from forest soil.</title>
        <authorList>
            <person name="Golinska P."/>
        </authorList>
    </citation>
    <scope>NUCLEOTIDE SEQUENCE [LARGE SCALE GENOMIC DNA]</scope>
    <source>
        <strain evidence="1 2">NL8</strain>
    </source>
</reference>
<dbReference type="InterPro" id="IPR009097">
    <property type="entry name" value="Cyclic_Pdiesterase"/>
</dbReference>
<dbReference type="EMBL" id="JAAFYZ010000006">
    <property type="protein sequence ID" value="MBS2545764.1"/>
    <property type="molecule type" value="Genomic_DNA"/>
</dbReference>
<dbReference type="PANTHER" id="PTHR40037">
    <property type="entry name" value="PHOSPHOESTERASE YJCG-RELATED"/>
    <property type="match status" value="1"/>
</dbReference>
<organism evidence="1 2">
    <name type="scientific">Catenulispora pinistramenti</name>
    <dbReference type="NCBI Taxonomy" id="2705254"/>
    <lineage>
        <taxon>Bacteria</taxon>
        <taxon>Bacillati</taxon>
        <taxon>Actinomycetota</taxon>
        <taxon>Actinomycetes</taxon>
        <taxon>Catenulisporales</taxon>
        <taxon>Catenulisporaceae</taxon>
        <taxon>Catenulispora</taxon>
    </lineage>
</organism>
<evidence type="ECO:0000313" key="1">
    <source>
        <dbReference type="EMBL" id="MBS2545764.1"/>
    </source>
</evidence>
<protein>
    <submittedName>
        <fullName evidence="1">2'-5' RNA ligase family protein</fullName>
    </submittedName>
</protein>